<dbReference type="Pfam" id="PF02016">
    <property type="entry name" value="Peptidase_S66"/>
    <property type="match status" value="1"/>
</dbReference>
<accession>W7CZF4</accession>
<feature type="domain" description="LD-carboxypeptidase C-terminal" evidence="7">
    <location>
        <begin position="191"/>
        <end position="307"/>
    </location>
</feature>
<dbReference type="GO" id="GO:0004180">
    <property type="term" value="F:carboxypeptidase activity"/>
    <property type="evidence" value="ECO:0007669"/>
    <property type="project" value="UniProtKB-KW"/>
</dbReference>
<evidence type="ECO:0000256" key="1">
    <source>
        <dbReference type="ARBA" id="ARBA00010233"/>
    </source>
</evidence>
<name>W7CZF4_9LIST</name>
<gene>
    <name evidence="8" type="ORF">BCAMP_04000</name>
</gene>
<evidence type="ECO:0000256" key="5">
    <source>
        <dbReference type="ARBA" id="ARBA00022825"/>
    </source>
</evidence>
<dbReference type="InterPro" id="IPR029062">
    <property type="entry name" value="Class_I_gatase-like"/>
</dbReference>
<evidence type="ECO:0000259" key="7">
    <source>
        <dbReference type="Pfam" id="PF17676"/>
    </source>
</evidence>
<dbReference type="InterPro" id="IPR027478">
    <property type="entry name" value="LdcA_N"/>
</dbReference>
<keyword evidence="2 8" id="KW-0121">Carboxypeptidase</keyword>
<dbReference type="InterPro" id="IPR040921">
    <property type="entry name" value="Peptidase_S66C"/>
</dbReference>
<dbReference type="InterPro" id="IPR027461">
    <property type="entry name" value="Carboxypeptidase_A_C_sf"/>
</dbReference>
<organism evidence="8 9">
    <name type="scientific">Brochothrix campestris FSL F6-1037</name>
    <dbReference type="NCBI Taxonomy" id="1265861"/>
    <lineage>
        <taxon>Bacteria</taxon>
        <taxon>Bacillati</taxon>
        <taxon>Bacillota</taxon>
        <taxon>Bacilli</taxon>
        <taxon>Bacillales</taxon>
        <taxon>Listeriaceae</taxon>
        <taxon>Brochothrix</taxon>
    </lineage>
</organism>
<dbReference type="Gene3D" id="3.40.50.10740">
    <property type="entry name" value="Class I glutamine amidotransferase-like"/>
    <property type="match status" value="1"/>
</dbReference>
<proteinExistence type="inferred from homology"/>
<protein>
    <submittedName>
        <fullName evidence="8">Peptidase u61 ld-carboxypeptidase a</fullName>
    </submittedName>
</protein>
<evidence type="ECO:0000313" key="8">
    <source>
        <dbReference type="EMBL" id="EUJ41146.1"/>
    </source>
</evidence>
<comment type="caution">
    <text evidence="8">The sequence shown here is derived from an EMBL/GenBank/DDBJ whole genome shotgun (WGS) entry which is preliminary data.</text>
</comment>
<dbReference type="InterPro" id="IPR003507">
    <property type="entry name" value="S66_fam"/>
</dbReference>
<reference evidence="8 9" key="1">
    <citation type="submission" date="2012-12" db="EMBL/GenBank/DDBJ databases">
        <title>Novel taxa of Listeriaceae from agricultural environments in the United States.</title>
        <authorList>
            <person name="den Bakker H.C."/>
            <person name="Allred A."/>
            <person name="Warchocki S."/>
            <person name="Wright E.M."/>
            <person name="Burrell A."/>
            <person name="Nightingale K.K."/>
            <person name="Kephart D."/>
            <person name="Wiedmann M."/>
        </authorList>
    </citation>
    <scope>NUCLEOTIDE SEQUENCE [LARGE SCALE GENOMIC DNA]</scope>
    <source>
        <strain evidence="8 9">FSL F6-1037</strain>
    </source>
</reference>
<dbReference type="PANTHER" id="PTHR30237:SF2">
    <property type="entry name" value="MUREIN TETRAPEPTIDE CARBOXYPEPTIDASE"/>
    <property type="match status" value="1"/>
</dbReference>
<evidence type="ECO:0000256" key="3">
    <source>
        <dbReference type="ARBA" id="ARBA00022670"/>
    </source>
</evidence>
<dbReference type="RefSeq" id="WP_035313743.1">
    <property type="nucleotide sequence ID" value="NZ_AODH01000013.1"/>
</dbReference>
<keyword evidence="4" id="KW-0378">Hydrolase</keyword>
<dbReference type="SUPFAM" id="SSF52317">
    <property type="entry name" value="Class I glutamine amidotransferase-like"/>
    <property type="match status" value="1"/>
</dbReference>
<dbReference type="GO" id="GO:0008236">
    <property type="term" value="F:serine-type peptidase activity"/>
    <property type="evidence" value="ECO:0007669"/>
    <property type="project" value="UniProtKB-KW"/>
</dbReference>
<evidence type="ECO:0000313" key="9">
    <source>
        <dbReference type="Proteomes" id="UP000019243"/>
    </source>
</evidence>
<dbReference type="Proteomes" id="UP000019243">
    <property type="component" value="Unassembled WGS sequence"/>
</dbReference>
<keyword evidence="3" id="KW-0645">Protease</keyword>
<evidence type="ECO:0000259" key="6">
    <source>
        <dbReference type="Pfam" id="PF02016"/>
    </source>
</evidence>
<dbReference type="OrthoDB" id="9807329at2"/>
<dbReference type="SUPFAM" id="SSF141986">
    <property type="entry name" value="LD-carboxypeptidase A C-terminal domain-like"/>
    <property type="match status" value="1"/>
</dbReference>
<dbReference type="GO" id="GO:0006508">
    <property type="term" value="P:proteolysis"/>
    <property type="evidence" value="ECO:0007669"/>
    <property type="project" value="UniProtKB-KW"/>
</dbReference>
<dbReference type="Gene3D" id="3.50.30.60">
    <property type="entry name" value="LD-carboxypeptidase A C-terminal domain-like"/>
    <property type="match status" value="1"/>
</dbReference>
<dbReference type="AlphaFoldDB" id="W7CZF4"/>
<dbReference type="EMBL" id="AODH01000013">
    <property type="protein sequence ID" value="EUJ41146.1"/>
    <property type="molecule type" value="Genomic_DNA"/>
</dbReference>
<evidence type="ECO:0000256" key="4">
    <source>
        <dbReference type="ARBA" id="ARBA00022801"/>
    </source>
</evidence>
<dbReference type="STRING" id="1265861.BCAMP_04000"/>
<comment type="similarity">
    <text evidence="1">Belongs to the peptidase S66 family.</text>
</comment>
<dbReference type="Pfam" id="PF17676">
    <property type="entry name" value="Peptidase_S66C"/>
    <property type="match status" value="1"/>
</dbReference>
<dbReference type="InterPro" id="IPR040449">
    <property type="entry name" value="Peptidase_S66_N"/>
</dbReference>
<keyword evidence="5" id="KW-0720">Serine protease</keyword>
<keyword evidence="9" id="KW-1185">Reference proteome</keyword>
<dbReference type="PANTHER" id="PTHR30237">
    <property type="entry name" value="MURAMOYLTETRAPEPTIDE CARBOXYPEPTIDASE"/>
    <property type="match status" value="1"/>
</dbReference>
<feature type="domain" description="LD-carboxypeptidase N-terminal" evidence="6">
    <location>
        <begin position="4"/>
        <end position="123"/>
    </location>
</feature>
<evidence type="ECO:0000256" key="2">
    <source>
        <dbReference type="ARBA" id="ARBA00022645"/>
    </source>
</evidence>
<sequence>MKHITLWSPANTGAALSTTAIIQALEVLNEGGFEVNIPQRDLFKATDLGVITQESNRNLLRQFNQEKDTTILMSLYGGYTSNLLLDELLHFDKATDKCLCGKSDLTCLLNGLFFLHGIKSIYGIDFAKFSNQNYSKAQTDQFIAALRQESLTFSKAASFNDGFWYIEDHLQEQHLALPWGVIGNPNIAQISGTAVGGNLESLNTLIGTSIPLDFEDKVVVLEGISNSLPAKFMMDLKHLLMTTNIEQARALVIGTFEPRSQLNEVTVLERIFKEELRCQRLPLVITNVDVSHTEPSVPFYIGGEMTLDLRSNTLSIQW</sequence>